<feature type="transmembrane region" description="Helical" evidence="1">
    <location>
        <begin position="26"/>
        <end position="49"/>
    </location>
</feature>
<evidence type="ECO:0000313" key="2">
    <source>
        <dbReference type="EMBL" id="SDK63880.1"/>
    </source>
</evidence>
<keyword evidence="1" id="KW-1133">Transmembrane helix</keyword>
<organism evidence="2 3">
    <name type="scientific">Actinopolyspora mzabensis</name>
    <dbReference type="NCBI Taxonomy" id="995066"/>
    <lineage>
        <taxon>Bacteria</taxon>
        <taxon>Bacillati</taxon>
        <taxon>Actinomycetota</taxon>
        <taxon>Actinomycetes</taxon>
        <taxon>Actinopolysporales</taxon>
        <taxon>Actinopolysporaceae</taxon>
        <taxon>Actinopolyspora</taxon>
    </lineage>
</organism>
<keyword evidence="1" id="KW-0812">Transmembrane</keyword>
<name>A0A1G9DJ93_ACTMZ</name>
<dbReference type="EMBL" id="FNFM01000010">
    <property type="protein sequence ID" value="SDK63880.1"/>
    <property type="molecule type" value="Genomic_DNA"/>
</dbReference>
<dbReference type="Proteomes" id="UP000199213">
    <property type="component" value="Unassembled WGS sequence"/>
</dbReference>
<dbReference type="RefSeq" id="WP_092629966.1">
    <property type="nucleotide sequence ID" value="NZ_FNFM01000010.1"/>
</dbReference>
<protein>
    <submittedName>
        <fullName evidence="2">Uncharacterized protein</fullName>
    </submittedName>
</protein>
<dbReference type="AlphaFoldDB" id="A0A1G9DJ93"/>
<proteinExistence type="predicted"/>
<sequence>MSESREPGSEQSDAARRERSAKLFDVRTVIGGLFVVYGLLVGSAGLFPTEEGLAKSQGVNINLWTGLSMLVLGGLFLLWVRLRPLETPTQGDEGD</sequence>
<keyword evidence="3" id="KW-1185">Reference proteome</keyword>
<keyword evidence="1" id="KW-0472">Membrane</keyword>
<evidence type="ECO:0000313" key="3">
    <source>
        <dbReference type="Proteomes" id="UP000199213"/>
    </source>
</evidence>
<feature type="transmembrane region" description="Helical" evidence="1">
    <location>
        <begin position="61"/>
        <end position="80"/>
    </location>
</feature>
<evidence type="ECO:0000256" key="1">
    <source>
        <dbReference type="SAM" id="Phobius"/>
    </source>
</evidence>
<accession>A0A1G9DJ93</accession>
<gene>
    <name evidence="2" type="ORF">SAMN04487820_110129</name>
</gene>
<reference evidence="3" key="1">
    <citation type="submission" date="2016-10" db="EMBL/GenBank/DDBJ databases">
        <authorList>
            <person name="Varghese N."/>
            <person name="Submissions S."/>
        </authorList>
    </citation>
    <scope>NUCLEOTIDE SEQUENCE [LARGE SCALE GENOMIC DNA]</scope>
    <source>
        <strain evidence="3">DSM 45460</strain>
    </source>
</reference>